<dbReference type="Gene3D" id="3.30.70.1630">
    <property type="match status" value="1"/>
</dbReference>
<evidence type="ECO:0000313" key="1">
    <source>
        <dbReference type="EMBL" id="MCQ8102522.1"/>
    </source>
</evidence>
<dbReference type="RefSeq" id="WP_256600130.1">
    <property type="nucleotide sequence ID" value="NZ_JANIBJ010000001.1"/>
</dbReference>
<gene>
    <name evidence="1" type="ORF">NP590_00275</name>
</gene>
<reference evidence="1 2" key="1">
    <citation type="submission" date="2022-07" db="EMBL/GenBank/DDBJ databases">
        <title>Methylomonas rivi sp. nov., Methylomonas rosea sp. nov., Methylomonas aureus sp. nov. and Methylomonas subterranea sp. nov., four novel methanotrophs isolated from a freshwater creek and the deep terrestrial subsurface.</title>
        <authorList>
            <person name="Abin C."/>
            <person name="Sankaranarayanan K."/>
            <person name="Garner C."/>
            <person name="Sindelar R."/>
            <person name="Kotary K."/>
            <person name="Garner R."/>
            <person name="Barclay S."/>
            <person name="Lawson P."/>
            <person name="Krumholz L."/>
        </authorList>
    </citation>
    <scope>NUCLEOTIDE SEQUENCE [LARGE SCALE GENOMIC DNA]</scope>
    <source>
        <strain evidence="1 2">SURF-2</strain>
    </source>
</reference>
<dbReference type="SUPFAM" id="SSF103025">
    <property type="entry name" value="Folate-binding domain"/>
    <property type="match status" value="1"/>
</dbReference>
<keyword evidence="2" id="KW-1185">Reference proteome</keyword>
<dbReference type="PANTHER" id="PTHR22602">
    <property type="entry name" value="TRANSFERASE CAF17, MITOCHONDRIAL-RELATED"/>
    <property type="match status" value="1"/>
</dbReference>
<name>A0ABT1TAM5_9GAMM</name>
<comment type="caution">
    <text evidence="1">The sequence shown here is derived from an EMBL/GenBank/DDBJ whole genome shotgun (WGS) entry which is preliminary data.</text>
</comment>
<dbReference type="Gene3D" id="3.30.70.1400">
    <property type="entry name" value="Aminomethyltransferase beta-barrel domains"/>
    <property type="match status" value="1"/>
</dbReference>
<proteinExistence type="predicted"/>
<dbReference type="EMBL" id="JANIBJ010000001">
    <property type="protein sequence ID" value="MCQ8102522.1"/>
    <property type="molecule type" value="Genomic_DNA"/>
</dbReference>
<organism evidence="1 2">
    <name type="scientific">Methylomonas subterranea</name>
    <dbReference type="NCBI Taxonomy" id="2952225"/>
    <lineage>
        <taxon>Bacteria</taxon>
        <taxon>Pseudomonadati</taxon>
        <taxon>Pseudomonadota</taxon>
        <taxon>Gammaproteobacteria</taxon>
        <taxon>Methylococcales</taxon>
        <taxon>Methylococcaceae</taxon>
        <taxon>Methylomonas</taxon>
    </lineage>
</organism>
<sequence>MTAQNQPHDFLYPLTHLAIIEVNGQDASQFLQGQLTCNINELSLQTSSIAAFCNAKGRVISTLLVIKTHTGFFLILPADLVDIVLKKLRIYILRAKVRLDKPDKLSLIGLMTAGAIGDTSLLREDFECSQTAGLLIVKMPFSTGGFLCIAPATDTTALEKLPVGELAEWRFWEISSGFPWFAAAKSEQYIPQMLNIDQLGGISFNKGCYTGQEVVARTHYLGKAKRHLYLAECDKILPPDSDYAIKDADSGDKCGEILCLESSDGITRLLTVLQTVDDTTKNLILDDSKSTAIKLIPANSRKA</sequence>
<protein>
    <submittedName>
        <fullName evidence="1">Folate-binding protein</fullName>
    </submittedName>
</protein>
<accession>A0ABT1TAM5</accession>
<evidence type="ECO:0000313" key="2">
    <source>
        <dbReference type="Proteomes" id="UP001524499"/>
    </source>
</evidence>
<dbReference type="InterPro" id="IPR045179">
    <property type="entry name" value="YgfZ/GcvT"/>
</dbReference>
<dbReference type="InterPro" id="IPR017703">
    <property type="entry name" value="YgfZ/GCV_T_CS"/>
</dbReference>
<dbReference type="Proteomes" id="UP001524499">
    <property type="component" value="Unassembled WGS sequence"/>
</dbReference>
<dbReference type="Gene3D" id="2.40.30.160">
    <property type="match status" value="1"/>
</dbReference>
<dbReference type="NCBIfam" id="TIGR03317">
    <property type="entry name" value="ygfZ_signature"/>
    <property type="match status" value="1"/>
</dbReference>
<dbReference type="PANTHER" id="PTHR22602:SF0">
    <property type="entry name" value="TRANSFERASE CAF17, MITOCHONDRIAL-RELATED"/>
    <property type="match status" value="1"/>
</dbReference>